<evidence type="ECO:0000313" key="1">
    <source>
        <dbReference type="EMBL" id="TWT69500.1"/>
    </source>
</evidence>
<accession>A0A5C5Y2S7</accession>
<dbReference type="RefSeq" id="WP_197203497.1">
    <property type="nucleotide sequence ID" value="NZ_SJPL01000001.1"/>
</dbReference>
<dbReference type="Proteomes" id="UP000317238">
    <property type="component" value="Unassembled WGS sequence"/>
</dbReference>
<keyword evidence="2" id="KW-1185">Reference proteome</keyword>
<comment type="caution">
    <text evidence="1">The sequence shown here is derived from an EMBL/GenBank/DDBJ whole genome shotgun (WGS) entry which is preliminary data.</text>
</comment>
<gene>
    <name evidence="1" type="ORF">Pan14r_17880</name>
</gene>
<dbReference type="EMBL" id="SJPL01000001">
    <property type="protein sequence ID" value="TWT69500.1"/>
    <property type="molecule type" value="Genomic_DNA"/>
</dbReference>
<organism evidence="1 2">
    <name type="scientific">Crateriforma conspicua</name>
    <dbReference type="NCBI Taxonomy" id="2527996"/>
    <lineage>
        <taxon>Bacteria</taxon>
        <taxon>Pseudomonadati</taxon>
        <taxon>Planctomycetota</taxon>
        <taxon>Planctomycetia</taxon>
        <taxon>Planctomycetales</taxon>
        <taxon>Planctomycetaceae</taxon>
        <taxon>Crateriforma</taxon>
    </lineage>
</organism>
<proteinExistence type="predicted"/>
<sequence length="232" mass="23550">MTVVSNQYRFAIRSRITLIAGALALFSFAGITGCVGPMGCGPMGCDSGGCDAGGPIMLGHANTGCQSCSDCGELYIDPWINHPADACDPCDVCGNYNGQSCGKCRSVFGGIAHLWGYRCDGGCDGGCDSCQVPMGHGALYAGSSCGCETACDCGVEPACGMEPACGVESCGGCATCGGGHIADGSVISDGSVIVGQGTTQRHLAKPYRPARTRQIFRSRAAEITSVPHASSY</sequence>
<evidence type="ECO:0000313" key="2">
    <source>
        <dbReference type="Proteomes" id="UP000317238"/>
    </source>
</evidence>
<dbReference type="AlphaFoldDB" id="A0A5C5Y2S7"/>
<reference evidence="1 2" key="1">
    <citation type="submission" date="2019-02" db="EMBL/GenBank/DDBJ databases">
        <title>Deep-cultivation of Planctomycetes and their phenomic and genomic characterization uncovers novel biology.</title>
        <authorList>
            <person name="Wiegand S."/>
            <person name="Jogler M."/>
            <person name="Boedeker C."/>
            <person name="Pinto D."/>
            <person name="Vollmers J."/>
            <person name="Rivas-Marin E."/>
            <person name="Kohn T."/>
            <person name="Peeters S.H."/>
            <person name="Heuer A."/>
            <person name="Rast P."/>
            <person name="Oberbeckmann S."/>
            <person name="Bunk B."/>
            <person name="Jeske O."/>
            <person name="Meyerdierks A."/>
            <person name="Storesund J.E."/>
            <person name="Kallscheuer N."/>
            <person name="Luecker S."/>
            <person name="Lage O.M."/>
            <person name="Pohl T."/>
            <person name="Merkel B.J."/>
            <person name="Hornburger P."/>
            <person name="Mueller R.-W."/>
            <person name="Bruemmer F."/>
            <person name="Labrenz M."/>
            <person name="Spormann A.M."/>
            <person name="Op Den Camp H."/>
            <person name="Overmann J."/>
            <person name="Amann R."/>
            <person name="Jetten M.S.M."/>
            <person name="Mascher T."/>
            <person name="Medema M.H."/>
            <person name="Devos D.P."/>
            <person name="Kaster A.-K."/>
            <person name="Ovreas L."/>
            <person name="Rohde M."/>
            <person name="Galperin M.Y."/>
            <person name="Jogler C."/>
        </authorList>
    </citation>
    <scope>NUCLEOTIDE SEQUENCE [LARGE SCALE GENOMIC DNA]</scope>
    <source>
        <strain evidence="1 2">Pan14r</strain>
    </source>
</reference>
<protein>
    <submittedName>
        <fullName evidence="1">Uncharacterized protein</fullName>
    </submittedName>
</protein>
<name>A0A5C5Y2S7_9PLAN</name>